<feature type="transmembrane region" description="Helical" evidence="1">
    <location>
        <begin position="71"/>
        <end position="90"/>
    </location>
</feature>
<keyword evidence="1" id="KW-0812">Transmembrane</keyword>
<keyword evidence="1" id="KW-1133">Transmembrane helix</keyword>
<dbReference type="EMBL" id="CAKKNE010000004">
    <property type="protein sequence ID" value="CAH0373004.1"/>
    <property type="molecule type" value="Genomic_DNA"/>
</dbReference>
<evidence type="ECO:0000256" key="1">
    <source>
        <dbReference type="SAM" id="Phobius"/>
    </source>
</evidence>
<gene>
    <name evidence="2" type="ORF">PECAL_4P01680</name>
</gene>
<reference evidence="2" key="1">
    <citation type="submission" date="2021-11" db="EMBL/GenBank/DDBJ databases">
        <authorList>
            <consortium name="Genoscope - CEA"/>
            <person name="William W."/>
        </authorList>
    </citation>
    <scope>NUCLEOTIDE SEQUENCE</scope>
</reference>
<dbReference type="AlphaFoldDB" id="A0A8J2STX4"/>
<accession>A0A8J2STX4</accession>
<proteinExistence type="predicted"/>
<name>A0A8J2STX4_9STRA</name>
<protein>
    <submittedName>
        <fullName evidence="2">Uncharacterized protein</fullName>
    </submittedName>
</protein>
<comment type="caution">
    <text evidence="2">The sequence shown here is derived from an EMBL/GenBank/DDBJ whole genome shotgun (WGS) entry which is preliminary data.</text>
</comment>
<organism evidence="2 3">
    <name type="scientific">Pelagomonas calceolata</name>
    <dbReference type="NCBI Taxonomy" id="35677"/>
    <lineage>
        <taxon>Eukaryota</taxon>
        <taxon>Sar</taxon>
        <taxon>Stramenopiles</taxon>
        <taxon>Ochrophyta</taxon>
        <taxon>Pelagophyceae</taxon>
        <taxon>Pelagomonadales</taxon>
        <taxon>Pelagomonadaceae</taxon>
        <taxon>Pelagomonas</taxon>
    </lineage>
</organism>
<evidence type="ECO:0000313" key="2">
    <source>
        <dbReference type="EMBL" id="CAH0373004.1"/>
    </source>
</evidence>
<evidence type="ECO:0000313" key="3">
    <source>
        <dbReference type="Proteomes" id="UP000789595"/>
    </source>
</evidence>
<dbReference type="OrthoDB" id="340166at2759"/>
<dbReference type="Proteomes" id="UP000789595">
    <property type="component" value="Unassembled WGS sequence"/>
</dbReference>
<keyword evidence="1" id="KW-0472">Membrane</keyword>
<keyword evidence="3" id="KW-1185">Reference proteome</keyword>
<sequence>MHARRSAADRFRDRTPAERHTCKIHARNRNPANAVDARAFEHPAALPQAKASMAQPYEPVDGSASPRRKRILVALAATAVLFVGAVAVYGTPSSTLEDFKKDKEKMWAPELEKQYRECATAQRYRNEHVKAVHDSPVASLFEYSTLKGEAKFEASDVVRIGEHFYSICDSSWAVLRVHESLPMRSKLNAHMGDPQHGFAERESGFEGIFHDKTQDGMYVVREAVDISGGRRRGEYADDTNRRRLGLPPVTDHPKYHAIVMQILLPPPDSDDTDYAVLDSCPSEMLFDGDSKGFEGARSIRGADGVLYVLGLCEGNHCSSQTGKDVGHGKVIVMAREDEGGPTGGCYWKTVRTIDLPMKEFVDYSALAIHHRTKAVAITSQENSQVWVGELSTGSDGEFDPMTAEFSKGKVYDFPRAATCAVQYCNIEGIEWVDDGGADEDAPRTLVGVSDKMKGKGKQPFTCLEKDQSFHLFQLP</sequence>